<dbReference type="Proteomes" id="UP000237819">
    <property type="component" value="Unassembled WGS sequence"/>
</dbReference>
<evidence type="ECO:0008006" key="3">
    <source>
        <dbReference type="Google" id="ProtNLM"/>
    </source>
</evidence>
<proteinExistence type="predicted"/>
<organism evidence="1 2">
    <name type="scientific">Blastopirellula marina</name>
    <dbReference type="NCBI Taxonomy" id="124"/>
    <lineage>
        <taxon>Bacteria</taxon>
        <taxon>Pseudomonadati</taxon>
        <taxon>Planctomycetota</taxon>
        <taxon>Planctomycetia</taxon>
        <taxon>Pirellulales</taxon>
        <taxon>Pirellulaceae</taxon>
        <taxon>Blastopirellula</taxon>
    </lineage>
</organism>
<name>A0A2S8GSF6_9BACT</name>
<protein>
    <recommendedName>
        <fullName evidence="3">SMI1/KNR4 family protein</fullName>
    </recommendedName>
</protein>
<evidence type="ECO:0000313" key="2">
    <source>
        <dbReference type="Proteomes" id="UP000237819"/>
    </source>
</evidence>
<sequence>MDSALEYLGKYLADPCFVETPQEIEACMPELPAWWRSLFAADENLRVERTLQEWDGFREYLPAVFEVLTKRLRSVRLLSDRSFISGKRNLRLLYAIERSDGRLSYYAGGNPTQTNAPSAVHDNWSKLPAAFTRFYDTFHDGWYYVASNSMGPSPSEDFLVLDDMEWGILDEIGDPGCDLKDLAAVYSNGMGSYVCLSMESNQSYGDVLWWKDKPPRFNIDFWGTIDAWTEIGMKE</sequence>
<reference evidence="1 2" key="1">
    <citation type="submission" date="2018-02" db="EMBL/GenBank/DDBJ databases">
        <title>Comparative genomes isolates from brazilian mangrove.</title>
        <authorList>
            <person name="Araujo J.E."/>
            <person name="Taketani R.G."/>
            <person name="Silva M.C.P."/>
            <person name="Loureco M.V."/>
            <person name="Andreote F.D."/>
        </authorList>
    </citation>
    <scope>NUCLEOTIDE SEQUENCE [LARGE SCALE GENOMIC DNA]</scope>
    <source>
        <strain evidence="1 2">Nap-Phe MGV</strain>
    </source>
</reference>
<gene>
    <name evidence="1" type="ORF">C5Y93_07330</name>
</gene>
<evidence type="ECO:0000313" key="1">
    <source>
        <dbReference type="EMBL" id="PQO46954.1"/>
    </source>
</evidence>
<dbReference type="AlphaFoldDB" id="A0A2S8GSF6"/>
<dbReference type="EMBL" id="PUHZ01000007">
    <property type="protein sequence ID" value="PQO46954.1"/>
    <property type="molecule type" value="Genomic_DNA"/>
</dbReference>
<dbReference type="RefSeq" id="WP_105334753.1">
    <property type="nucleotide sequence ID" value="NZ_PUHZ01000007.1"/>
</dbReference>
<accession>A0A2S8GSF6</accession>
<dbReference type="OrthoDB" id="1079827at2"/>
<comment type="caution">
    <text evidence="1">The sequence shown here is derived from an EMBL/GenBank/DDBJ whole genome shotgun (WGS) entry which is preliminary data.</text>
</comment>